<reference evidence="1" key="1">
    <citation type="submission" date="2022-10" db="EMBL/GenBank/DDBJ databases">
        <title>Luteolibacter sp. GHJ8, whole genome shotgun sequencing project.</title>
        <authorList>
            <person name="Zhao G."/>
            <person name="Shen L."/>
        </authorList>
    </citation>
    <scope>NUCLEOTIDE SEQUENCE</scope>
    <source>
        <strain evidence="1">GHJ8</strain>
    </source>
</reference>
<evidence type="ECO:0000313" key="2">
    <source>
        <dbReference type="Proteomes" id="UP001165653"/>
    </source>
</evidence>
<name>A0ABT3G9Q4_9BACT</name>
<sequence>MKADLIAQLTKALSEVETALSRHSAPWSDLSERCSSWREVIGSSDAVMLEQAAKEIRIKFHPKSELPLDYELQEEVEALALGLESEQLCQSYAAVIQRVGRKRAQREWEAAISDPEALFPRGLE</sequence>
<protein>
    <submittedName>
        <fullName evidence="1">Uncharacterized protein</fullName>
    </submittedName>
</protein>
<accession>A0ABT3G9Q4</accession>
<gene>
    <name evidence="1" type="ORF">OJ996_23485</name>
</gene>
<proteinExistence type="predicted"/>
<dbReference type="Proteomes" id="UP001165653">
    <property type="component" value="Unassembled WGS sequence"/>
</dbReference>
<dbReference type="RefSeq" id="WP_264516149.1">
    <property type="nucleotide sequence ID" value="NZ_JAPDDR010000016.1"/>
</dbReference>
<comment type="caution">
    <text evidence="1">The sequence shown here is derived from an EMBL/GenBank/DDBJ whole genome shotgun (WGS) entry which is preliminary data.</text>
</comment>
<evidence type="ECO:0000313" key="1">
    <source>
        <dbReference type="EMBL" id="MCW1916570.1"/>
    </source>
</evidence>
<organism evidence="1 2">
    <name type="scientific">Luteolibacter rhizosphaerae</name>
    <dbReference type="NCBI Taxonomy" id="2989719"/>
    <lineage>
        <taxon>Bacteria</taxon>
        <taxon>Pseudomonadati</taxon>
        <taxon>Verrucomicrobiota</taxon>
        <taxon>Verrucomicrobiia</taxon>
        <taxon>Verrucomicrobiales</taxon>
        <taxon>Verrucomicrobiaceae</taxon>
        <taxon>Luteolibacter</taxon>
    </lineage>
</organism>
<keyword evidence="2" id="KW-1185">Reference proteome</keyword>
<dbReference type="EMBL" id="JAPDDR010000016">
    <property type="protein sequence ID" value="MCW1916570.1"/>
    <property type="molecule type" value="Genomic_DNA"/>
</dbReference>